<evidence type="ECO:0000313" key="2">
    <source>
        <dbReference type="EMBL" id="JAE36988.1"/>
    </source>
</evidence>
<dbReference type="Pfam" id="PF04578">
    <property type="entry name" value="DUF594"/>
    <property type="match status" value="1"/>
</dbReference>
<reference evidence="2" key="2">
    <citation type="journal article" date="2015" name="Data Brief">
        <title>Shoot transcriptome of the giant reed, Arundo donax.</title>
        <authorList>
            <person name="Barrero R.A."/>
            <person name="Guerrero F.D."/>
            <person name="Moolhuijzen P."/>
            <person name="Goolsby J.A."/>
            <person name="Tidwell J."/>
            <person name="Bellgard S.E."/>
            <person name="Bellgard M.I."/>
        </authorList>
    </citation>
    <scope>NUCLEOTIDE SEQUENCE</scope>
    <source>
        <tissue evidence="2">Shoot tissue taken approximately 20 cm above the soil surface</tissue>
    </source>
</reference>
<protein>
    <submittedName>
        <fullName evidence="2">Uncharacterized protein</fullName>
    </submittedName>
</protein>
<dbReference type="InterPro" id="IPR007658">
    <property type="entry name" value="DUF594"/>
</dbReference>
<name>A0A0A9HVP7_ARUDO</name>
<dbReference type="AlphaFoldDB" id="A0A0A9HVP7"/>
<sequence>MAPSWNTEAHKRFLSTGGEFVTHIWSILSHCGVQGSKLWQQQEEVREEGRAANQQPGATGGHQDPAQQQGALNVHHVLEPQTQATGTGDRLRARCAWSDNQGEASTSSSSINEH</sequence>
<proteinExistence type="predicted"/>
<evidence type="ECO:0000256" key="1">
    <source>
        <dbReference type="SAM" id="MobiDB-lite"/>
    </source>
</evidence>
<accession>A0A0A9HVP7</accession>
<reference evidence="2" key="1">
    <citation type="submission" date="2014-09" db="EMBL/GenBank/DDBJ databases">
        <authorList>
            <person name="Magalhaes I.L.F."/>
            <person name="Oliveira U."/>
            <person name="Santos F.R."/>
            <person name="Vidigal T.H.D.A."/>
            <person name="Brescovit A.D."/>
            <person name="Santos A.J."/>
        </authorList>
    </citation>
    <scope>NUCLEOTIDE SEQUENCE</scope>
    <source>
        <tissue evidence="2">Shoot tissue taken approximately 20 cm above the soil surface</tissue>
    </source>
</reference>
<dbReference type="EMBL" id="GBRH01160908">
    <property type="protein sequence ID" value="JAE36988.1"/>
    <property type="molecule type" value="Transcribed_RNA"/>
</dbReference>
<organism evidence="2">
    <name type="scientific">Arundo donax</name>
    <name type="common">Giant reed</name>
    <name type="synonym">Donax arundinaceus</name>
    <dbReference type="NCBI Taxonomy" id="35708"/>
    <lineage>
        <taxon>Eukaryota</taxon>
        <taxon>Viridiplantae</taxon>
        <taxon>Streptophyta</taxon>
        <taxon>Embryophyta</taxon>
        <taxon>Tracheophyta</taxon>
        <taxon>Spermatophyta</taxon>
        <taxon>Magnoliopsida</taxon>
        <taxon>Liliopsida</taxon>
        <taxon>Poales</taxon>
        <taxon>Poaceae</taxon>
        <taxon>PACMAD clade</taxon>
        <taxon>Arundinoideae</taxon>
        <taxon>Arundineae</taxon>
        <taxon>Arundo</taxon>
    </lineage>
</organism>
<feature type="region of interest" description="Disordered" evidence="1">
    <location>
        <begin position="39"/>
        <end position="73"/>
    </location>
</feature>